<organism evidence="2 3">
    <name type="scientific">Phyllobacterium sophorae</name>
    <dbReference type="NCBI Taxonomy" id="1520277"/>
    <lineage>
        <taxon>Bacteria</taxon>
        <taxon>Pseudomonadati</taxon>
        <taxon>Pseudomonadota</taxon>
        <taxon>Alphaproteobacteria</taxon>
        <taxon>Hyphomicrobiales</taxon>
        <taxon>Phyllobacteriaceae</taxon>
        <taxon>Phyllobacterium</taxon>
    </lineage>
</organism>
<dbReference type="RefSeq" id="WP_106665993.1">
    <property type="nucleotide sequence ID" value="NZ_PGGM01000011.1"/>
</dbReference>
<evidence type="ECO:0008006" key="4">
    <source>
        <dbReference type="Google" id="ProtNLM"/>
    </source>
</evidence>
<evidence type="ECO:0000313" key="3">
    <source>
        <dbReference type="Proteomes" id="UP000241764"/>
    </source>
</evidence>
<dbReference type="EMBL" id="PGGM01000011">
    <property type="protein sequence ID" value="PSH61819.1"/>
    <property type="molecule type" value="Genomic_DNA"/>
</dbReference>
<name>A0A2P7B5U6_9HYPH</name>
<reference evidence="3" key="1">
    <citation type="submission" date="2017-11" db="EMBL/GenBank/DDBJ databases">
        <authorList>
            <person name="Kuznetsova I."/>
            <person name="Sazanova A."/>
            <person name="Chirak E."/>
            <person name="Safronova V."/>
            <person name="Willems A."/>
        </authorList>
    </citation>
    <scope>NUCLEOTIDE SEQUENCE [LARGE SCALE GENOMIC DNA]</scope>
    <source>
        <strain evidence="3">CCBAU 03422</strain>
    </source>
</reference>
<accession>A0A2P7B5U6</accession>
<keyword evidence="3" id="KW-1185">Reference proteome</keyword>
<dbReference type="Proteomes" id="UP000241764">
    <property type="component" value="Unassembled WGS sequence"/>
</dbReference>
<comment type="caution">
    <text evidence="2">The sequence shown here is derived from an EMBL/GenBank/DDBJ whole genome shotgun (WGS) entry which is preliminary data.</text>
</comment>
<evidence type="ECO:0000256" key="1">
    <source>
        <dbReference type="SAM" id="MobiDB-lite"/>
    </source>
</evidence>
<feature type="compositionally biased region" description="Basic and acidic residues" evidence="1">
    <location>
        <begin position="59"/>
        <end position="74"/>
    </location>
</feature>
<dbReference type="OrthoDB" id="7596641at2"/>
<sequence length="80" mass="8913">MQLTYHVHAHDGGWAYRLDDVWSETFPTHDKALGAAKQAARRQQVGGQDAQISYETEDGIWRRESVSGGDRPEVGVEDDG</sequence>
<dbReference type="AlphaFoldDB" id="A0A2P7B5U6"/>
<dbReference type="Pfam" id="PF09954">
    <property type="entry name" value="DUF2188"/>
    <property type="match status" value="1"/>
</dbReference>
<protein>
    <recommendedName>
        <fullName evidence="4">DUF2188 domain-containing protein</fullName>
    </recommendedName>
</protein>
<gene>
    <name evidence="2" type="ORF">CU103_21055</name>
</gene>
<evidence type="ECO:0000313" key="2">
    <source>
        <dbReference type="EMBL" id="PSH61819.1"/>
    </source>
</evidence>
<dbReference type="InterPro" id="IPR018691">
    <property type="entry name" value="DUF2188"/>
</dbReference>
<proteinExistence type="predicted"/>
<feature type="region of interest" description="Disordered" evidence="1">
    <location>
        <begin position="37"/>
        <end position="80"/>
    </location>
</feature>